<dbReference type="GO" id="GO:0005737">
    <property type="term" value="C:cytoplasm"/>
    <property type="evidence" value="ECO:0007669"/>
    <property type="project" value="InterPro"/>
</dbReference>
<evidence type="ECO:0000313" key="3">
    <source>
        <dbReference type="EMBL" id="EFH54903.1"/>
    </source>
</evidence>
<dbReference type="HOGENOM" id="CLU_2430061_0_0_1"/>
<dbReference type="Proteomes" id="UP000008694">
    <property type="component" value="Unassembled WGS sequence"/>
</dbReference>
<dbReference type="Gene3D" id="3.40.1160.10">
    <property type="entry name" value="Acetylglutamate kinase-like"/>
    <property type="match status" value="1"/>
</dbReference>
<reference evidence="4" key="1">
    <citation type="journal article" date="2011" name="Nat. Genet.">
        <title>The Arabidopsis lyrata genome sequence and the basis of rapid genome size change.</title>
        <authorList>
            <person name="Hu T.T."/>
            <person name="Pattyn P."/>
            <person name="Bakker E.G."/>
            <person name="Cao J."/>
            <person name="Cheng J.-F."/>
            <person name="Clark R.M."/>
            <person name="Fahlgren N."/>
            <person name="Fawcett J.A."/>
            <person name="Grimwood J."/>
            <person name="Gundlach H."/>
            <person name="Haberer G."/>
            <person name="Hollister J.D."/>
            <person name="Ossowski S."/>
            <person name="Ottilar R.P."/>
            <person name="Salamov A.A."/>
            <person name="Schneeberger K."/>
            <person name="Spannagl M."/>
            <person name="Wang X."/>
            <person name="Yang L."/>
            <person name="Nasrallah M.E."/>
            <person name="Bergelson J."/>
            <person name="Carrington J.C."/>
            <person name="Gaut B.S."/>
            <person name="Schmutz J."/>
            <person name="Mayer K.F.X."/>
            <person name="Van de Peer Y."/>
            <person name="Grigoriev I.V."/>
            <person name="Nordborg M."/>
            <person name="Weigel D."/>
            <person name="Guo Y.-L."/>
        </authorList>
    </citation>
    <scope>NUCLEOTIDE SEQUENCE [LARGE SCALE GENOMIC DNA]</scope>
    <source>
        <strain evidence="4">cv. MN47</strain>
    </source>
</reference>
<proteinExistence type="predicted"/>
<dbReference type="InterPro" id="IPR036393">
    <property type="entry name" value="AceGlu_kinase-like_sf"/>
</dbReference>
<accession>D7LEL2</accession>
<protein>
    <submittedName>
        <fullName evidence="3">Uncharacterized protein</fullName>
    </submittedName>
</protein>
<evidence type="ECO:0000256" key="1">
    <source>
        <dbReference type="ARBA" id="ARBA00022679"/>
    </source>
</evidence>
<evidence type="ECO:0000313" key="4">
    <source>
        <dbReference type="Proteomes" id="UP000008694"/>
    </source>
</evidence>
<keyword evidence="2" id="KW-0012">Acyltransferase</keyword>
<keyword evidence="1" id="KW-0808">Transferase</keyword>
<evidence type="ECO:0000256" key="2">
    <source>
        <dbReference type="ARBA" id="ARBA00023315"/>
    </source>
</evidence>
<dbReference type="GO" id="GO:0004042">
    <property type="term" value="F:L-glutamate N-acetyltransferase activity"/>
    <property type="evidence" value="ECO:0007669"/>
    <property type="project" value="InterPro"/>
</dbReference>
<dbReference type="AlphaFoldDB" id="D7LEL2"/>
<dbReference type="STRING" id="81972.D7LEL2"/>
<dbReference type="EMBL" id="GL348716">
    <property type="protein sequence ID" value="EFH54903.1"/>
    <property type="molecule type" value="Genomic_DNA"/>
</dbReference>
<gene>
    <name evidence="3" type="ORF">ARALYDRAFT_900751</name>
</gene>
<organism evidence="4">
    <name type="scientific">Arabidopsis lyrata subsp. lyrata</name>
    <name type="common">Lyre-leaved rock-cress</name>
    <dbReference type="NCBI Taxonomy" id="81972"/>
    <lineage>
        <taxon>Eukaryota</taxon>
        <taxon>Viridiplantae</taxon>
        <taxon>Streptophyta</taxon>
        <taxon>Embryophyta</taxon>
        <taxon>Tracheophyta</taxon>
        <taxon>Spermatophyta</taxon>
        <taxon>Magnoliopsida</taxon>
        <taxon>eudicotyledons</taxon>
        <taxon>Gunneridae</taxon>
        <taxon>Pentapetalae</taxon>
        <taxon>rosids</taxon>
        <taxon>malvids</taxon>
        <taxon>Brassicales</taxon>
        <taxon>Brassicaceae</taxon>
        <taxon>Camelineae</taxon>
        <taxon>Arabidopsis</taxon>
    </lineage>
</organism>
<dbReference type="PANTHER" id="PTHR30602:SF12">
    <property type="entry name" value="AMINO-ACID ACETYLTRANSFERASE NAGS1, CHLOROPLASTIC-RELATED"/>
    <property type="match status" value="1"/>
</dbReference>
<dbReference type="GO" id="GO:0006526">
    <property type="term" value="P:L-arginine biosynthetic process"/>
    <property type="evidence" value="ECO:0007669"/>
    <property type="project" value="InterPro"/>
</dbReference>
<keyword evidence="4" id="KW-1185">Reference proteome</keyword>
<sequence length="91" mass="9934">MGAISLMIEAKLSPGPSIYNIHGHGDSSCLHETGVRVDTGTFFATNRRGIVDGVDFGATGLVKKIDVDQIREWLDSFTVWILISIQTRSTI</sequence>
<name>D7LEL2_ARALL</name>
<dbReference type="eggNOG" id="KOG2436">
    <property type="taxonomic scope" value="Eukaryota"/>
</dbReference>
<dbReference type="Gramene" id="scaffold_400252.1">
    <property type="protein sequence ID" value="scaffold_400252.1"/>
    <property type="gene ID" value="scaffold_400252.1"/>
</dbReference>
<dbReference type="InterPro" id="IPR010167">
    <property type="entry name" value="NH2A_AcTrfase"/>
</dbReference>
<dbReference type="PANTHER" id="PTHR30602">
    <property type="entry name" value="AMINO-ACID ACETYLTRANSFERASE"/>
    <property type="match status" value="1"/>
</dbReference>